<keyword evidence="2" id="KW-1185">Reference proteome</keyword>
<reference evidence="1 2" key="1">
    <citation type="submission" date="2020-08" db="EMBL/GenBank/DDBJ databases">
        <title>Genome sequencing of Purple Non-Sulfur Bacteria from various extreme environments.</title>
        <authorList>
            <person name="Mayer M."/>
        </authorList>
    </citation>
    <scope>NUCLEOTIDE SEQUENCE [LARGE SCALE GENOMIC DNA]</scope>
    <source>
        <strain evidence="1 2">JA135</strain>
    </source>
</reference>
<comment type="caution">
    <text evidence="1">The sequence shown here is derived from an EMBL/GenBank/DDBJ whole genome shotgun (WGS) entry which is preliminary data.</text>
</comment>
<proteinExistence type="predicted"/>
<name>A0A7W6WLX4_9PROT</name>
<dbReference type="AlphaFoldDB" id="A0A7W6WLX4"/>
<evidence type="ECO:0000313" key="2">
    <source>
        <dbReference type="Proteomes" id="UP000555728"/>
    </source>
</evidence>
<accession>A0A7W6WLX4</accession>
<organism evidence="1 2">
    <name type="scientific">Roseospira goensis</name>
    <dbReference type="NCBI Taxonomy" id="391922"/>
    <lineage>
        <taxon>Bacteria</taxon>
        <taxon>Pseudomonadati</taxon>
        <taxon>Pseudomonadota</taxon>
        <taxon>Alphaproteobacteria</taxon>
        <taxon>Rhodospirillales</taxon>
        <taxon>Rhodospirillaceae</taxon>
        <taxon>Roseospira</taxon>
    </lineage>
</organism>
<gene>
    <name evidence="1" type="ORF">GGD88_002917</name>
</gene>
<sequence length="33" mass="3685">MRRLSNTKLALLLVAVCVLLYLSMVGKILTFGF</sequence>
<dbReference type="EMBL" id="JACIGI010000029">
    <property type="protein sequence ID" value="MBB4287173.1"/>
    <property type="molecule type" value="Genomic_DNA"/>
</dbReference>
<evidence type="ECO:0000313" key="1">
    <source>
        <dbReference type="EMBL" id="MBB4287173.1"/>
    </source>
</evidence>
<dbReference type="Proteomes" id="UP000555728">
    <property type="component" value="Unassembled WGS sequence"/>
</dbReference>
<protein>
    <submittedName>
        <fullName evidence="1">Uncharacterized protein</fullName>
    </submittedName>
</protein>